<protein>
    <submittedName>
        <fullName evidence="2">Uncharacterized protein</fullName>
    </submittedName>
</protein>
<evidence type="ECO:0000313" key="3">
    <source>
        <dbReference type="Proteomes" id="UP000182660"/>
    </source>
</evidence>
<name>A0ABY1HFH8_9GAMM</name>
<keyword evidence="1" id="KW-0812">Transmembrane</keyword>
<keyword evidence="1" id="KW-0472">Membrane</keyword>
<comment type="caution">
    <text evidence="2">The sequence shown here is derived from an EMBL/GenBank/DDBJ whole genome shotgun (WGS) entry which is preliminary data.</text>
</comment>
<dbReference type="Proteomes" id="UP000182660">
    <property type="component" value="Unassembled WGS sequence"/>
</dbReference>
<gene>
    <name evidence="2" type="ORF">MT2528_3054</name>
</gene>
<evidence type="ECO:0000256" key="1">
    <source>
        <dbReference type="SAM" id="Phobius"/>
    </source>
</evidence>
<keyword evidence="3" id="KW-1185">Reference proteome</keyword>
<keyword evidence="1" id="KW-1133">Transmembrane helix</keyword>
<sequence>MQFILILTFLMIMAETINLFTTILLLINRKLTPYQYSFKTVV</sequence>
<reference evidence="2 3" key="1">
    <citation type="submission" date="2016-11" db="EMBL/GenBank/DDBJ databases">
        <authorList>
            <person name="Klemetsen T."/>
        </authorList>
    </citation>
    <scope>NUCLEOTIDE SEQUENCE [LARGE SCALE GENOMIC DNA]</scope>
    <source>
        <strain evidence="2">MT 2528</strain>
    </source>
</reference>
<proteinExistence type="predicted"/>
<accession>A0ABY1HFH8</accession>
<organism evidence="2 3">
    <name type="scientific">Moritella viscosa</name>
    <dbReference type="NCBI Taxonomy" id="80854"/>
    <lineage>
        <taxon>Bacteria</taxon>
        <taxon>Pseudomonadati</taxon>
        <taxon>Pseudomonadota</taxon>
        <taxon>Gammaproteobacteria</taxon>
        <taxon>Alteromonadales</taxon>
        <taxon>Moritellaceae</taxon>
        <taxon>Moritella</taxon>
    </lineage>
</organism>
<evidence type="ECO:0000313" key="2">
    <source>
        <dbReference type="EMBL" id="SGY95705.1"/>
    </source>
</evidence>
<dbReference type="EMBL" id="FPLJ01000065">
    <property type="protein sequence ID" value="SGY95705.1"/>
    <property type="molecule type" value="Genomic_DNA"/>
</dbReference>
<feature type="transmembrane region" description="Helical" evidence="1">
    <location>
        <begin position="6"/>
        <end position="27"/>
    </location>
</feature>